<proteinExistence type="predicted"/>
<gene>
    <name evidence="2" type="ORF">Nepgr_018887</name>
</gene>
<dbReference type="GO" id="GO:0016020">
    <property type="term" value="C:membrane"/>
    <property type="evidence" value="ECO:0007669"/>
    <property type="project" value="InterPro"/>
</dbReference>
<protein>
    <recommendedName>
        <fullName evidence="1">FAE domain-containing protein</fullName>
    </recommendedName>
</protein>
<evidence type="ECO:0000313" key="3">
    <source>
        <dbReference type="Proteomes" id="UP001279734"/>
    </source>
</evidence>
<dbReference type="Proteomes" id="UP001279734">
    <property type="component" value="Unassembled WGS sequence"/>
</dbReference>
<organism evidence="2 3">
    <name type="scientific">Nepenthes gracilis</name>
    <name type="common">Slender pitcher plant</name>
    <dbReference type="NCBI Taxonomy" id="150966"/>
    <lineage>
        <taxon>Eukaryota</taxon>
        <taxon>Viridiplantae</taxon>
        <taxon>Streptophyta</taxon>
        <taxon>Embryophyta</taxon>
        <taxon>Tracheophyta</taxon>
        <taxon>Spermatophyta</taxon>
        <taxon>Magnoliopsida</taxon>
        <taxon>eudicotyledons</taxon>
        <taxon>Gunneridae</taxon>
        <taxon>Pentapetalae</taxon>
        <taxon>Caryophyllales</taxon>
        <taxon>Nepenthaceae</taxon>
        <taxon>Nepenthes</taxon>
    </lineage>
</organism>
<keyword evidence="3" id="KW-1185">Reference proteome</keyword>
<reference evidence="2" key="1">
    <citation type="submission" date="2023-05" db="EMBL/GenBank/DDBJ databases">
        <title>Nepenthes gracilis genome sequencing.</title>
        <authorList>
            <person name="Fukushima K."/>
        </authorList>
    </citation>
    <scope>NUCLEOTIDE SEQUENCE</scope>
    <source>
        <strain evidence="2">SING2019-196</strain>
    </source>
</reference>
<name>A0AAD3SW02_NEPGR</name>
<dbReference type="EMBL" id="BSYO01000017">
    <property type="protein sequence ID" value="GMH17046.1"/>
    <property type="molecule type" value="Genomic_DNA"/>
</dbReference>
<dbReference type="GO" id="GO:0006633">
    <property type="term" value="P:fatty acid biosynthetic process"/>
    <property type="evidence" value="ECO:0007669"/>
    <property type="project" value="InterPro"/>
</dbReference>
<dbReference type="Pfam" id="PF08392">
    <property type="entry name" value="FAE1_CUT1_RppA"/>
    <property type="match status" value="1"/>
</dbReference>
<dbReference type="InterPro" id="IPR013601">
    <property type="entry name" value="FAE1_typ3_polyketide_synth"/>
</dbReference>
<evidence type="ECO:0000313" key="2">
    <source>
        <dbReference type="EMBL" id="GMH17046.1"/>
    </source>
</evidence>
<accession>A0AAD3SW02</accession>
<evidence type="ECO:0000259" key="1">
    <source>
        <dbReference type="Pfam" id="PF08392"/>
    </source>
</evidence>
<dbReference type="GO" id="GO:0016747">
    <property type="term" value="F:acyltransferase activity, transferring groups other than amino-acyl groups"/>
    <property type="evidence" value="ECO:0007669"/>
    <property type="project" value="InterPro"/>
</dbReference>
<comment type="caution">
    <text evidence="2">The sequence shown here is derived from an EMBL/GenBank/DDBJ whole genome shotgun (WGS) entry which is preliminary data.</text>
</comment>
<dbReference type="AlphaFoldDB" id="A0AAD3SW02"/>
<feature type="domain" description="FAE" evidence="1">
    <location>
        <begin position="68"/>
        <end position="154"/>
    </location>
</feature>
<sequence length="158" mass="18276">MCESIILPSRKHAPPRLTLRRPPDSHPRIRILPPHSPSLRRLPLPRLYLLPPLHKTSPCAPTQLLLLQAPPHRKCTYELSEYFIRKNGRFTHTTEHFMRSIYLKSGLGNETYAPPFFFDPNDHPKPMLGTVFQEAREGMFSAVDSSSRKPKFNPFKLI</sequence>